<dbReference type="Gene3D" id="3.30.390.30">
    <property type="match status" value="1"/>
</dbReference>
<name>A0ABP4UYH3_9MICO</name>
<dbReference type="SUPFAM" id="SSF55424">
    <property type="entry name" value="FAD/NAD-linked reductases, dimerisation (C-terminal) domain"/>
    <property type="match status" value="1"/>
</dbReference>
<dbReference type="PANTHER" id="PTHR43557">
    <property type="entry name" value="APOPTOSIS-INDUCING FACTOR 1"/>
    <property type="match status" value="1"/>
</dbReference>
<protein>
    <submittedName>
        <fullName evidence="6">FAD-dependent oxidoreductase</fullName>
    </submittedName>
</protein>
<dbReference type="Pfam" id="PF07992">
    <property type="entry name" value="Pyr_redox_2"/>
    <property type="match status" value="1"/>
</dbReference>
<dbReference type="PANTHER" id="PTHR43557:SF2">
    <property type="entry name" value="RIESKE DOMAIN-CONTAINING PROTEIN-RELATED"/>
    <property type="match status" value="1"/>
</dbReference>
<dbReference type="InterPro" id="IPR050446">
    <property type="entry name" value="FAD-oxidoreductase/Apoptosis"/>
</dbReference>
<dbReference type="Gene3D" id="3.50.50.60">
    <property type="entry name" value="FAD/NAD(P)-binding domain"/>
    <property type="match status" value="2"/>
</dbReference>
<evidence type="ECO:0000256" key="1">
    <source>
        <dbReference type="ARBA" id="ARBA00001974"/>
    </source>
</evidence>
<evidence type="ECO:0000256" key="4">
    <source>
        <dbReference type="ARBA" id="ARBA00023002"/>
    </source>
</evidence>
<organism evidence="6 7">
    <name type="scientific">Isoptericola hypogeus</name>
    <dbReference type="NCBI Taxonomy" id="300179"/>
    <lineage>
        <taxon>Bacteria</taxon>
        <taxon>Bacillati</taxon>
        <taxon>Actinomycetota</taxon>
        <taxon>Actinomycetes</taxon>
        <taxon>Micrococcales</taxon>
        <taxon>Promicromonosporaceae</taxon>
        <taxon>Isoptericola</taxon>
    </lineage>
</organism>
<sequence length="414" mass="41996">MVVGAGLAGAQTVAALRAHGFDGRITLLGAEGVPPYDRPPLSKELLTRPAPVWLRDDLGVDVEKLADDVRLADPATRLESRPDGAEVTTASGARLVADAVVLAVGSEPVRPAGWESAAVLHTADDADRLRAALRERPGLRLVVVGAGWIGAEIAGVAAGAGADATVVEAAASPLTRQLGAEVGAHLSGWYDAAGVRLRTGVPVAAVRPAGVELASGEELPADLVLAAVGARPASRWLAGSLPLDARGAVLTDADGAVPGRPRVWAVGDVASRAHPVFGTVPGGHWSAALHDPDATARSVLGVGPGQAHAPYVFSQQLGHDLALLGLPATDGAAHGPVVWRGTPGDGPWAALYLDPGQASGAPVDGVATVRAVLLVDSPRDVGGVRRLMNRGEPLRLDLGRATDPAVRLKDAVAG</sequence>
<dbReference type="InterPro" id="IPR016156">
    <property type="entry name" value="FAD/NAD-linked_Rdtase_dimer_sf"/>
</dbReference>
<proteinExistence type="predicted"/>
<keyword evidence="2" id="KW-0285">Flavoprotein</keyword>
<dbReference type="SUPFAM" id="SSF51905">
    <property type="entry name" value="FAD/NAD(P)-binding domain"/>
    <property type="match status" value="1"/>
</dbReference>
<accession>A0ABP4UYH3</accession>
<keyword evidence="4" id="KW-0560">Oxidoreductase</keyword>
<comment type="cofactor">
    <cofactor evidence="1">
        <name>FAD</name>
        <dbReference type="ChEBI" id="CHEBI:57692"/>
    </cofactor>
</comment>
<feature type="domain" description="FAD/NAD(P)-binding" evidence="5">
    <location>
        <begin position="1"/>
        <end position="274"/>
    </location>
</feature>
<evidence type="ECO:0000256" key="2">
    <source>
        <dbReference type="ARBA" id="ARBA00022630"/>
    </source>
</evidence>
<evidence type="ECO:0000259" key="5">
    <source>
        <dbReference type="Pfam" id="PF07992"/>
    </source>
</evidence>
<evidence type="ECO:0000256" key="3">
    <source>
        <dbReference type="ARBA" id="ARBA00022827"/>
    </source>
</evidence>
<keyword evidence="7" id="KW-1185">Reference proteome</keyword>
<reference evidence="7" key="1">
    <citation type="journal article" date="2019" name="Int. J. Syst. Evol. Microbiol.">
        <title>The Global Catalogue of Microorganisms (GCM) 10K type strain sequencing project: providing services to taxonomists for standard genome sequencing and annotation.</title>
        <authorList>
            <consortium name="The Broad Institute Genomics Platform"/>
            <consortium name="The Broad Institute Genome Sequencing Center for Infectious Disease"/>
            <person name="Wu L."/>
            <person name="Ma J."/>
        </authorList>
    </citation>
    <scope>NUCLEOTIDE SEQUENCE [LARGE SCALE GENOMIC DNA]</scope>
    <source>
        <strain evidence="7">JCM 15589</strain>
    </source>
</reference>
<gene>
    <name evidence="6" type="ORF">GCM10009809_07890</name>
</gene>
<comment type="caution">
    <text evidence="6">The sequence shown here is derived from an EMBL/GenBank/DDBJ whole genome shotgun (WGS) entry which is preliminary data.</text>
</comment>
<keyword evidence="3" id="KW-0274">FAD</keyword>
<evidence type="ECO:0000313" key="6">
    <source>
        <dbReference type="EMBL" id="GAA1714097.1"/>
    </source>
</evidence>
<dbReference type="InterPro" id="IPR036188">
    <property type="entry name" value="FAD/NAD-bd_sf"/>
</dbReference>
<dbReference type="PRINTS" id="PR00411">
    <property type="entry name" value="PNDRDTASEI"/>
</dbReference>
<dbReference type="Proteomes" id="UP001501138">
    <property type="component" value="Unassembled WGS sequence"/>
</dbReference>
<dbReference type="InterPro" id="IPR023753">
    <property type="entry name" value="FAD/NAD-binding_dom"/>
</dbReference>
<dbReference type="PRINTS" id="PR00368">
    <property type="entry name" value="FADPNR"/>
</dbReference>
<dbReference type="EMBL" id="BAAAPM010000003">
    <property type="protein sequence ID" value="GAA1714097.1"/>
    <property type="molecule type" value="Genomic_DNA"/>
</dbReference>
<evidence type="ECO:0000313" key="7">
    <source>
        <dbReference type="Proteomes" id="UP001501138"/>
    </source>
</evidence>